<evidence type="ECO:0000259" key="3">
    <source>
        <dbReference type="Pfam" id="PF24535"/>
    </source>
</evidence>
<feature type="compositionally biased region" description="Polar residues" evidence="1">
    <location>
        <begin position="197"/>
        <end position="219"/>
    </location>
</feature>
<feature type="transmembrane region" description="Helical" evidence="2">
    <location>
        <begin position="121"/>
        <end position="144"/>
    </location>
</feature>
<evidence type="ECO:0000313" key="4">
    <source>
        <dbReference type="EMBL" id="CUS14646.1"/>
    </source>
</evidence>
<protein>
    <recommendedName>
        <fullName evidence="3">DUF7598 domain-containing protein</fullName>
    </recommendedName>
</protein>
<gene>
    <name evidence="4" type="ORF">GSTUAT00001171001</name>
</gene>
<feature type="region of interest" description="Disordered" evidence="1">
    <location>
        <begin position="171"/>
        <end position="233"/>
    </location>
</feature>
<dbReference type="Pfam" id="PF24535">
    <property type="entry name" value="DUF7598"/>
    <property type="match status" value="1"/>
</dbReference>
<keyword evidence="2" id="KW-0472">Membrane</keyword>
<dbReference type="EMBL" id="LN890956">
    <property type="protein sequence ID" value="CUS14646.1"/>
    <property type="molecule type" value="Genomic_DNA"/>
</dbReference>
<evidence type="ECO:0000256" key="2">
    <source>
        <dbReference type="SAM" id="Phobius"/>
    </source>
</evidence>
<feature type="transmembrane region" description="Helical" evidence="2">
    <location>
        <begin position="85"/>
        <end position="101"/>
    </location>
</feature>
<evidence type="ECO:0000256" key="1">
    <source>
        <dbReference type="SAM" id="MobiDB-lite"/>
    </source>
</evidence>
<dbReference type="InterPro" id="IPR056019">
    <property type="entry name" value="DUF7598"/>
</dbReference>
<feature type="transmembrane region" description="Helical" evidence="2">
    <location>
        <begin position="52"/>
        <end position="73"/>
    </location>
</feature>
<feature type="transmembrane region" description="Helical" evidence="2">
    <location>
        <begin position="9"/>
        <end position="32"/>
    </location>
</feature>
<dbReference type="AlphaFoldDB" id="A0A292Q4B9"/>
<feature type="domain" description="DUF7598" evidence="3">
    <location>
        <begin position="8"/>
        <end position="142"/>
    </location>
</feature>
<name>A0A292Q4B9_9PEZI</name>
<evidence type="ECO:0000313" key="5">
    <source>
        <dbReference type="Proteomes" id="UP001412239"/>
    </source>
</evidence>
<keyword evidence="2" id="KW-0812">Transmembrane</keyword>
<reference evidence="4" key="1">
    <citation type="submission" date="2015-10" db="EMBL/GenBank/DDBJ databases">
        <authorList>
            <person name="Regsiter A."/>
            <person name="william w."/>
        </authorList>
    </citation>
    <scope>NUCLEOTIDE SEQUENCE</scope>
    <source>
        <strain evidence="4">Montdore</strain>
    </source>
</reference>
<accession>A0A292Q4B9</accession>
<feature type="compositionally biased region" description="Polar residues" evidence="1">
    <location>
        <begin position="172"/>
        <end position="186"/>
    </location>
</feature>
<dbReference type="Proteomes" id="UP001412239">
    <property type="component" value="Unassembled WGS sequence"/>
</dbReference>
<proteinExistence type="predicted"/>
<sequence length="252" mass="27854">MTEPLPRGFYILNIIRCCSVISLLLAIIAASISLVKSFVVTKFYFFDAINNVFLSIFCGLLVMSEISVFQSYFDKRWPLLGSKSSLITIGIAQVVVGFFLLGNLNETAASKQNLGYSFNTLLTSAGVIVSFIGVVNFIASYVYSNSLTHTTARMVRSRSHMKARELDCQHKPYQSSFTPTNNSNGSAPIAAPARSYSARSHASNRSQETTITRSASAGSTHHDRSRQPSYSISSWYSRPLGRDEVATRREFV</sequence>
<keyword evidence="2" id="KW-1133">Transmembrane helix</keyword>
<organism evidence="4 5">
    <name type="scientific">Tuber aestivum</name>
    <name type="common">summer truffle</name>
    <dbReference type="NCBI Taxonomy" id="59557"/>
    <lineage>
        <taxon>Eukaryota</taxon>
        <taxon>Fungi</taxon>
        <taxon>Dikarya</taxon>
        <taxon>Ascomycota</taxon>
        <taxon>Pezizomycotina</taxon>
        <taxon>Pezizomycetes</taxon>
        <taxon>Pezizales</taxon>
        <taxon>Tuberaceae</taxon>
        <taxon>Tuber</taxon>
    </lineage>
</organism>
<keyword evidence="5" id="KW-1185">Reference proteome</keyword>